<name>A0AAP5AHS0_9GAMM</name>
<dbReference type="EMBL" id="JAUTAS010000001">
    <property type="protein sequence ID" value="MDQ1107670.1"/>
    <property type="molecule type" value="Genomic_DNA"/>
</dbReference>
<dbReference type="Proteomes" id="UP001226084">
    <property type="component" value="Unassembled WGS sequence"/>
</dbReference>
<accession>A0AAP5AHS0</accession>
<dbReference type="RefSeq" id="WP_307106442.1">
    <property type="nucleotide sequence ID" value="NZ_JAUTAS010000001.1"/>
</dbReference>
<dbReference type="AlphaFoldDB" id="A0AAP5AHS0"/>
<gene>
    <name evidence="1" type="ORF">QE424_000829</name>
</gene>
<protein>
    <submittedName>
        <fullName evidence="1">Uncharacterized protein</fullName>
    </submittedName>
</protein>
<proteinExistence type="predicted"/>
<organism evidence="1 2">
    <name type="scientific">Stenotrophomonas rhizophila</name>
    <dbReference type="NCBI Taxonomy" id="216778"/>
    <lineage>
        <taxon>Bacteria</taxon>
        <taxon>Pseudomonadati</taxon>
        <taxon>Pseudomonadota</taxon>
        <taxon>Gammaproteobacteria</taxon>
        <taxon>Lysobacterales</taxon>
        <taxon>Lysobacteraceae</taxon>
        <taxon>Stenotrophomonas</taxon>
    </lineage>
</organism>
<reference evidence="1" key="1">
    <citation type="submission" date="2023-07" db="EMBL/GenBank/DDBJ databases">
        <title>Functional and genomic diversity of the sorghum phyllosphere microbiome.</title>
        <authorList>
            <person name="Shade A."/>
        </authorList>
    </citation>
    <scope>NUCLEOTIDE SEQUENCE</scope>
    <source>
        <strain evidence="1">SORGH_AS_0457</strain>
    </source>
</reference>
<comment type="caution">
    <text evidence="1">The sequence shown here is derived from an EMBL/GenBank/DDBJ whole genome shotgun (WGS) entry which is preliminary data.</text>
</comment>
<sequence>MSEEWIIQIQGYIRRGDARIAAEVCVSTPESVAGETEYRCRVRLSPFLRREVEIAGMDSQQAEKLATDFAKSIIGDELLEDEAGQRIQW</sequence>
<evidence type="ECO:0000313" key="1">
    <source>
        <dbReference type="EMBL" id="MDQ1107670.1"/>
    </source>
</evidence>
<evidence type="ECO:0000313" key="2">
    <source>
        <dbReference type="Proteomes" id="UP001226084"/>
    </source>
</evidence>